<organism evidence="2 3">
    <name type="scientific">Catenisphaera adipataccumulans</name>
    <dbReference type="NCBI Taxonomy" id="700500"/>
    <lineage>
        <taxon>Bacteria</taxon>
        <taxon>Bacillati</taxon>
        <taxon>Bacillota</taxon>
        <taxon>Erysipelotrichia</taxon>
        <taxon>Erysipelotrichales</taxon>
        <taxon>Erysipelotrichaceae</taxon>
        <taxon>Catenisphaera</taxon>
    </lineage>
</organism>
<dbReference type="SUPFAM" id="SSF52266">
    <property type="entry name" value="SGNH hydrolase"/>
    <property type="match status" value="1"/>
</dbReference>
<dbReference type="InterPro" id="IPR051532">
    <property type="entry name" value="Ester_Hydrolysis_Enzymes"/>
</dbReference>
<dbReference type="EMBL" id="JACHHK010000006">
    <property type="protein sequence ID" value="MBB5183593.1"/>
    <property type="molecule type" value="Genomic_DNA"/>
</dbReference>
<keyword evidence="3" id="KW-1185">Reference proteome</keyword>
<dbReference type="RefSeq" id="WP_183328892.1">
    <property type="nucleotide sequence ID" value="NZ_JACHHK010000006.1"/>
</dbReference>
<sequence length="207" mass="23693">MRILLYGDSNTWGYDARTGCRFERRYPAVLRERMPDDQIIEEGLNGRTLCFDDPFDPDRNGTKNVQMVIKSHVPIDVFVVMLGTNDAKRIYHTNVMSLYKGMRTLLRKVKDPVLYQVVGKKPQILIVRPPRMNPAYRSNEMTVYSFGQEGYDMLENAGQALAKIAADMHADYFDPDVTAGTYDGVHLDPETHAILAERLAAKLEEYR</sequence>
<dbReference type="AlphaFoldDB" id="A0A7W8FVW1"/>
<feature type="domain" description="SGNH hydrolase-type esterase" evidence="1">
    <location>
        <begin position="6"/>
        <end position="193"/>
    </location>
</feature>
<dbReference type="Gene3D" id="3.40.50.1110">
    <property type="entry name" value="SGNH hydrolase"/>
    <property type="match status" value="1"/>
</dbReference>
<evidence type="ECO:0000313" key="2">
    <source>
        <dbReference type="EMBL" id="MBB5183593.1"/>
    </source>
</evidence>
<dbReference type="InterPro" id="IPR013830">
    <property type="entry name" value="SGNH_hydro"/>
</dbReference>
<name>A0A7W8FVW1_9FIRM</name>
<dbReference type="Proteomes" id="UP000539953">
    <property type="component" value="Unassembled WGS sequence"/>
</dbReference>
<dbReference type="PANTHER" id="PTHR30383:SF29">
    <property type="entry name" value="SGNH HYDROLASE-TYPE ESTERASE DOMAIN-CONTAINING PROTEIN"/>
    <property type="match status" value="1"/>
</dbReference>
<evidence type="ECO:0000313" key="3">
    <source>
        <dbReference type="Proteomes" id="UP000539953"/>
    </source>
</evidence>
<evidence type="ECO:0000259" key="1">
    <source>
        <dbReference type="Pfam" id="PF13472"/>
    </source>
</evidence>
<reference evidence="2 3" key="1">
    <citation type="submission" date="2020-08" db="EMBL/GenBank/DDBJ databases">
        <title>Genomic Encyclopedia of Type Strains, Phase IV (KMG-IV): sequencing the most valuable type-strain genomes for metagenomic binning, comparative biology and taxonomic classification.</title>
        <authorList>
            <person name="Goeker M."/>
        </authorList>
    </citation>
    <scope>NUCLEOTIDE SEQUENCE [LARGE SCALE GENOMIC DNA]</scope>
    <source>
        <strain evidence="2 3">DSM 25799</strain>
    </source>
</reference>
<dbReference type="Pfam" id="PF13472">
    <property type="entry name" value="Lipase_GDSL_2"/>
    <property type="match status" value="1"/>
</dbReference>
<protein>
    <submittedName>
        <fullName evidence="2">Lysophospholipase L1-like esterase</fullName>
    </submittedName>
</protein>
<dbReference type="InterPro" id="IPR036514">
    <property type="entry name" value="SGNH_hydro_sf"/>
</dbReference>
<dbReference type="PANTHER" id="PTHR30383">
    <property type="entry name" value="THIOESTERASE 1/PROTEASE 1/LYSOPHOSPHOLIPASE L1"/>
    <property type="match status" value="1"/>
</dbReference>
<comment type="caution">
    <text evidence="2">The sequence shown here is derived from an EMBL/GenBank/DDBJ whole genome shotgun (WGS) entry which is preliminary data.</text>
</comment>
<accession>A0A7W8FVW1</accession>
<gene>
    <name evidence="2" type="ORF">HNQ47_001628</name>
</gene>
<proteinExistence type="predicted"/>